<dbReference type="PRINTS" id="PR01099">
    <property type="entry name" value="HYETHTZKNASE"/>
</dbReference>
<comment type="caution">
    <text evidence="12">The sequence shown here is derived from an EMBL/GenBank/DDBJ whole genome shotgun (WGS) entry which is preliminary data.</text>
</comment>
<dbReference type="Proteomes" id="UP000078447">
    <property type="component" value="Unassembled WGS sequence"/>
</dbReference>
<feature type="binding site" evidence="11">
    <location>
        <position position="159"/>
    </location>
    <ligand>
        <name>ATP</name>
        <dbReference type="ChEBI" id="CHEBI:30616"/>
    </ligand>
</feature>
<protein>
    <recommendedName>
        <fullName evidence="11">Hydroxyethylthiazole kinase</fullName>
        <ecNumber evidence="11">2.7.1.50</ecNumber>
    </recommendedName>
    <alternativeName>
        <fullName evidence="11">4-methyl-5-beta-hydroxyethylthiazole kinase</fullName>
        <shortName evidence="11">TH kinase</shortName>
        <shortName evidence="11">Thz kinase</shortName>
    </alternativeName>
</protein>
<evidence type="ECO:0000256" key="10">
    <source>
        <dbReference type="ARBA" id="ARBA00022977"/>
    </source>
</evidence>
<reference evidence="12 13" key="1">
    <citation type="submission" date="2016-03" db="EMBL/GenBank/DDBJ databases">
        <authorList>
            <person name="Cho S.-Y."/>
            <person name="Lim S."/>
            <person name="Kim H."/>
            <person name="Soh E.H."/>
            <person name="Moon J.S."/>
        </authorList>
    </citation>
    <scope>NUCLEOTIDE SEQUENCE [LARGE SCALE GENOMIC DNA]</scope>
    <source>
        <strain evidence="12 13">KCTC 3810</strain>
    </source>
</reference>
<keyword evidence="8 11" id="KW-0067">ATP-binding</keyword>
<gene>
    <name evidence="11" type="primary">thiM</name>
    <name evidence="12" type="ORF">A3783_12015</name>
</gene>
<dbReference type="Pfam" id="PF02110">
    <property type="entry name" value="HK"/>
    <property type="match status" value="1"/>
</dbReference>
<evidence type="ECO:0000256" key="1">
    <source>
        <dbReference type="ARBA" id="ARBA00001771"/>
    </source>
</evidence>
<dbReference type="RefSeq" id="WP_051524047.1">
    <property type="nucleotide sequence ID" value="NZ_LVVL01000015.1"/>
</dbReference>
<evidence type="ECO:0000256" key="8">
    <source>
        <dbReference type="ARBA" id="ARBA00022840"/>
    </source>
</evidence>
<dbReference type="NCBIfam" id="NF006830">
    <property type="entry name" value="PRK09355.1"/>
    <property type="match status" value="1"/>
</dbReference>
<comment type="pathway">
    <text evidence="3 11">Cofactor biosynthesis; thiamine diphosphate biosynthesis; 4-methyl-5-(2-phosphoethyl)-thiazole from 5-(2-hydroxyethyl)-4-methylthiazole: step 1/1.</text>
</comment>
<evidence type="ECO:0000256" key="2">
    <source>
        <dbReference type="ARBA" id="ARBA00001946"/>
    </source>
</evidence>
<evidence type="ECO:0000256" key="4">
    <source>
        <dbReference type="ARBA" id="ARBA00022679"/>
    </source>
</evidence>
<dbReference type="PIRSF" id="PIRSF000513">
    <property type="entry name" value="Thz_kinase"/>
    <property type="match status" value="1"/>
</dbReference>
<accession>A0ABX2V6L0</accession>
<keyword evidence="13" id="KW-1185">Reference proteome</keyword>
<feature type="binding site" evidence="11">
    <location>
        <position position="186"/>
    </location>
    <ligand>
        <name>substrate</name>
    </ligand>
</feature>
<dbReference type="GO" id="GO:0016301">
    <property type="term" value="F:kinase activity"/>
    <property type="evidence" value="ECO:0007669"/>
    <property type="project" value="UniProtKB-KW"/>
</dbReference>
<sequence>MLRTIEEKKPLIHHLTNTVTINDCANMTLALGGSPVMADDLLEVEEMVALADAVVLNTGTLNPAMREAQLLAGKTANRLGKPIILDPVGAGATTLRTDFMKELMQQIQFTVIKGNASEIKTLLGQATTTKGVDVAEGESLDFHAVRAFAAESNQVIVVTGPVDFVTDGQHELHLDVGTKRLGQVTGTGCMTASLIATLLGAGYARFEAAALGTFLMGKAGEQADEKKGIGDFRTGLFNAVSLMTEETLREVHFNEA</sequence>
<feature type="binding site" evidence="11">
    <location>
        <position position="113"/>
    </location>
    <ligand>
        <name>ATP</name>
        <dbReference type="ChEBI" id="CHEBI:30616"/>
    </ligand>
</feature>
<evidence type="ECO:0000313" key="13">
    <source>
        <dbReference type="Proteomes" id="UP000078447"/>
    </source>
</evidence>
<proteinExistence type="inferred from homology"/>
<dbReference type="CDD" id="cd01170">
    <property type="entry name" value="THZ_kinase"/>
    <property type="match status" value="1"/>
</dbReference>
<feature type="binding site" evidence="11">
    <location>
        <position position="37"/>
    </location>
    <ligand>
        <name>substrate</name>
    </ligand>
</feature>
<organism evidence="12 13">
    <name type="scientific">Exiguobacterium undae</name>
    <dbReference type="NCBI Taxonomy" id="169177"/>
    <lineage>
        <taxon>Bacteria</taxon>
        <taxon>Bacillati</taxon>
        <taxon>Bacillota</taxon>
        <taxon>Bacilli</taxon>
        <taxon>Bacillales</taxon>
        <taxon>Bacillales Family XII. Incertae Sedis</taxon>
        <taxon>Exiguobacterium</taxon>
    </lineage>
</organism>
<keyword evidence="7 11" id="KW-0418">Kinase</keyword>
<comment type="function">
    <text evidence="11">Catalyzes the phosphorylation of the hydroxyl group of 4-methyl-5-beta-hydroxyethylthiazole (THZ).</text>
</comment>
<keyword evidence="4 11" id="KW-0808">Transferase</keyword>
<evidence type="ECO:0000256" key="5">
    <source>
        <dbReference type="ARBA" id="ARBA00022723"/>
    </source>
</evidence>
<evidence type="ECO:0000256" key="9">
    <source>
        <dbReference type="ARBA" id="ARBA00022842"/>
    </source>
</evidence>
<evidence type="ECO:0000256" key="11">
    <source>
        <dbReference type="HAMAP-Rule" id="MF_00228"/>
    </source>
</evidence>
<keyword evidence="9 11" id="KW-0460">Magnesium</keyword>
<comment type="cofactor">
    <cofactor evidence="2 11">
        <name>Mg(2+)</name>
        <dbReference type="ChEBI" id="CHEBI:18420"/>
    </cofactor>
</comment>
<dbReference type="SUPFAM" id="SSF53613">
    <property type="entry name" value="Ribokinase-like"/>
    <property type="match status" value="1"/>
</dbReference>
<evidence type="ECO:0000256" key="7">
    <source>
        <dbReference type="ARBA" id="ARBA00022777"/>
    </source>
</evidence>
<dbReference type="HAMAP" id="MF_00228">
    <property type="entry name" value="Thz_kinase"/>
    <property type="match status" value="1"/>
</dbReference>
<evidence type="ECO:0000256" key="3">
    <source>
        <dbReference type="ARBA" id="ARBA00004868"/>
    </source>
</evidence>
<evidence type="ECO:0000256" key="6">
    <source>
        <dbReference type="ARBA" id="ARBA00022741"/>
    </source>
</evidence>
<dbReference type="InterPro" id="IPR000417">
    <property type="entry name" value="Hyethyz_kinase"/>
</dbReference>
<dbReference type="Gene3D" id="3.40.1190.20">
    <property type="match status" value="1"/>
</dbReference>
<dbReference type="EMBL" id="LVVL01000015">
    <property type="protein sequence ID" value="OAN12262.1"/>
    <property type="molecule type" value="Genomic_DNA"/>
</dbReference>
<comment type="catalytic activity">
    <reaction evidence="1 11">
        <text>5-(2-hydroxyethyl)-4-methylthiazole + ATP = 4-methyl-5-(2-phosphooxyethyl)-thiazole + ADP + H(+)</text>
        <dbReference type="Rhea" id="RHEA:24212"/>
        <dbReference type="ChEBI" id="CHEBI:15378"/>
        <dbReference type="ChEBI" id="CHEBI:17957"/>
        <dbReference type="ChEBI" id="CHEBI:30616"/>
        <dbReference type="ChEBI" id="CHEBI:58296"/>
        <dbReference type="ChEBI" id="CHEBI:456216"/>
        <dbReference type="EC" id="2.7.1.50"/>
    </reaction>
</comment>
<dbReference type="EC" id="2.7.1.50" evidence="11"/>
<name>A0ABX2V6L0_9BACL</name>
<evidence type="ECO:0000313" key="12">
    <source>
        <dbReference type="EMBL" id="OAN12262.1"/>
    </source>
</evidence>
<comment type="similarity">
    <text evidence="11">Belongs to the Thz kinase family.</text>
</comment>
<keyword evidence="5 11" id="KW-0479">Metal-binding</keyword>
<keyword evidence="10 11" id="KW-0784">Thiamine biosynthesis</keyword>
<dbReference type="InterPro" id="IPR029056">
    <property type="entry name" value="Ribokinase-like"/>
</dbReference>
<keyword evidence="6 11" id="KW-0547">Nucleotide-binding</keyword>